<gene>
    <name evidence="2" type="ORF">CJ030_MR5G012386</name>
</gene>
<accession>A0A6A1VLG6</accession>
<dbReference type="Gene3D" id="1.20.120.20">
    <property type="entry name" value="Apolipoprotein"/>
    <property type="match status" value="1"/>
</dbReference>
<dbReference type="AlphaFoldDB" id="A0A6A1VLG6"/>
<feature type="compositionally biased region" description="Basic and acidic residues" evidence="1">
    <location>
        <begin position="97"/>
        <end position="135"/>
    </location>
</feature>
<evidence type="ECO:0000256" key="1">
    <source>
        <dbReference type="SAM" id="MobiDB-lite"/>
    </source>
</evidence>
<name>A0A6A1VLG6_9ROSI</name>
<evidence type="ECO:0000313" key="2">
    <source>
        <dbReference type="EMBL" id="KAB1213604.1"/>
    </source>
</evidence>
<dbReference type="Proteomes" id="UP000516437">
    <property type="component" value="Chromosome 5"/>
</dbReference>
<dbReference type="EMBL" id="RXIC02000023">
    <property type="protein sequence ID" value="KAB1213604.1"/>
    <property type="molecule type" value="Genomic_DNA"/>
</dbReference>
<proteinExistence type="predicted"/>
<comment type="caution">
    <text evidence="2">The sequence shown here is derived from an EMBL/GenBank/DDBJ whole genome shotgun (WGS) entry which is preliminary data.</text>
</comment>
<sequence length="142" mass="15167">MSSLTLLTCLPRLGHVGAAIARRSTWSSSQSVAANPRFFHASSRQEASAATDAIKQAAIEVKKAGETATDKAFASAEHVSQKTKDMASKASATAQDVSEKAKQTGEEAWGKARDSIQGKVEQSREKIKDNAETVKESMNTKN</sequence>
<evidence type="ECO:0000313" key="3">
    <source>
        <dbReference type="Proteomes" id="UP000516437"/>
    </source>
</evidence>
<feature type="region of interest" description="Disordered" evidence="1">
    <location>
        <begin position="82"/>
        <end position="142"/>
    </location>
</feature>
<keyword evidence="3" id="KW-1185">Reference proteome</keyword>
<dbReference type="OrthoDB" id="756017at2759"/>
<protein>
    <submittedName>
        <fullName evidence="2">Uncharacterized protein</fullName>
    </submittedName>
</protein>
<reference evidence="2 3" key="1">
    <citation type="journal article" date="2019" name="Plant Biotechnol. J.">
        <title>The red bayberry genome and genetic basis of sex determination.</title>
        <authorList>
            <person name="Jia H.M."/>
            <person name="Jia H.J."/>
            <person name="Cai Q.L."/>
            <person name="Wang Y."/>
            <person name="Zhao H.B."/>
            <person name="Yang W.F."/>
            <person name="Wang G.Y."/>
            <person name="Li Y.H."/>
            <person name="Zhan D.L."/>
            <person name="Shen Y.T."/>
            <person name="Niu Q.F."/>
            <person name="Chang L."/>
            <person name="Qiu J."/>
            <person name="Zhao L."/>
            <person name="Xie H.B."/>
            <person name="Fu W.Y."/>
            <person name="Jin J."/>
            <person name="Li X.W."/>
            <person name="Jiao Y."/>
            <person name="Zhou C.C."/>
            <person name="Tu T."/>
            <person name="Chai C.Y."/>
            <person name="Gao J.L."/>
            <person name="Fan L.J."/>
            <person name="van de Weg E."/>
            <person name="Wang J.Y."/>
            <person name="Gao Z.S."/>
        </authorList>
    </citation>
    <scope>NUCLEOTIDE SEQUENCE [LARGE SCALE GENOMIC DNA]</scope>
    <source>
        <tissue evidence="2">Leaves</tissue>
    </source>
</reference>
<organism evidence="2 3">
    <name type="scientific">Morella rubra</name>
    <name type="common">Chinese bayberry</name>
    <dbReference type="NCBI Taxonomy" id="262757"/>
    <lineage>
        <taxon>Eukaryota</taxon>
        <taxon>Viridiplantae</taxon>
        <taxon>Streptophyta</taxon>
        <taxon>Embryophyta</taxon>
        <taxon>Tracheophyta</taxon>
        <taxon>Spermatophyta</taxon>
        <taxon>Magnoliopsida</taxon>
        <taxon>eudicotyledons</taxon>
        <taxon>Gunneridae</taxon>
        <taxon>Pentapetalae</taxon>
        <taxon>rosids</taxon>
        <taxon>fabids</taxon>
        <taxon>Fagales</taxon>
        <taxon>Myricaceae</taxon>
        <taxon>Morella</taxon>
    </lineage>
</organism>